<feature type="domain" description="Glycolipid transfer protein" evidence="2">
    <location>
        <begin position="57"/>
        <end position="201"/>
    </location>
</feature>
<sequence length="242" mass="27908">MNGVEVCKEQEENDRFIVQMQNSKLSGYPKVERIITAFRNSTIYTESPTRTPVPLFEQFCRTAILYSEFYQSVLGDNYVCKILQNDIINNSSRAMEAWRRESPGSRSVEDFLKSQIELHTLDKIQSNQNSAVIKFLWTVRATNFIQCFIENLISSPKEDLYSSARDAYNKSLKPYHGFVKSGIAIMAFKTIRSKTEIILSLGFPDFSSAHEALRRLLFVSKPCIDQINILLEKHNCNFQHKV</sequence>
<evidence type="ECO:0000259" key="2">
    <source>
        <dbReference type="Pfam" id="PF08718"/>
    </source>
</evidence>
<evidence type="ECO:0000256" key="1">
    <source>
        <dbReference type="ARBA" id="ARBA00022448"/>
    </source>
</evidence>
<dbReference type="OrthoDB" id="205255at2759"/>
<dbReference type="PANTHER" id="PTHR10219:SF25">
    <property type="entry name" value="PLECKSTRIN HOMOLOGY DOMAIN-CONTAINING FAMILY A MEMBER 8"/>
    <property type="match status" value="1"/>
</dbReference>
<reference evidence="3" key="1">
    <citation type="submission" date="2022-10" db="EMBL/GenBank/DDBJ databases">
        <title>Adaptive evolution leads to modifications in subtelomeric GC content in a zoonotic Cryptosporidium species.</title>
        <authorList>
            <person name="Li J."/>
            <person name="Feng Y."/>
            <person name="Xiao L."/>
        </authorList>
    </citation>
    <scope>NUCLEOTIDE SEQUENCE</scope>
    <source>
        <strain evidence="3">33844</strain>
    </source>
</reference>
<keyword evidence="1" id="KW-0813">Transport</keyword>
<dbReference type="EMBL" id="JAPCXC010000030">
    <property type="protein sequence ID" value="KAJ1609842.1"/>
    <property type="molecule type" value="Genomic_DNA"/>
</dbReference>
<dbReference type="GO" id="GO:0005829">
    <property type="term" value="C:cytosol"/>
    <property type="evidence" value="ECO:0007669"/>
    <property type="project" value="TreeGrafter"/>
</dbReference>
<name>A0A9D5HXK6_9CRYT</name>
<dbReference type="AlphaFoldDB" id="A0A9D5HXK6"/>
<dbReference type="PANTHER" id="PTHR10219">
    <property type="entry name" value="GLYCOLIPID TRANSFER PROTEIN-RELATED"/>
    <property type="match status" value="1"/>
</dbReference>
<dbReference type="Gene3D" id="1.10.3520.10">
    <property type="entry name" value="Glycolipid transfer protein"/>
    <property type="match status" value="1"/>
</dbReference>
<dbReference type="InterPro" id="IPR036497">
    <property type="entry name" value="GLTP_sf"/>
</dbReference>
<evidence type="ECO:0000313" key="3">
    <source>
        <dbReference type="EMBL" id="KAJ1609842.1"/>
    </source>
</evidence>
<dbReference type="GO" id="GO:1902387">
    <property type="term" value="F:ceramide 1-phosphate binding"/>
    <property type="evidence" value="ECO:0007669"/>
    <property type="project" value="TreeGrafter"/>
</dbReference>
<dbReference type="GO" id="GO:1902388">
    <property type="term" value="F:ceramide 1-phosphate transfer activity"/>
    <property type="evidence" value="ECO:0007669"/>
    <property type="project" value="TreeGrafter"/>
</dbReference>
<dbReference type="SUPFAM" id="SSF110004">
    <property type="entry name" value="Glycolipid transfer protein, GLTP"/>
    <property type="match status" value="1"/>
</dbReference>
<accession>A0A9D5HXK6</accession>
<gene>
    <name evidence="3" type="ORF">OJ253_1425</name>
</gene>
<dbReference type="GO" id="GO:0016020">
    <property type="term" value="C:membrane"/>
    <property type="evidence" value="ECO:0007669"/>
    <property type="project" value="TreeGrafter"/>
</dbReference>
<dbReference type="InterPro" id="IPR014830">
    <property type="entry name" value="Glycolipid_transfer_prot_dom"/>
</dbReference>
<dbReference type="Pfam" id="PF08718">
    <property type="entry name" value="GLTP"/>
    <property type="match status" value="1"/>
</dbReference>
<dbReference type="Proteomes" id="UP001067231">
    <property type="component" value="Unassembled WGS sequence"/>
</dbReference>
<organism evidence="3">
    <name type="scientific">Cryptosporidium canis</name>
    <dbReference type="NCBI Taxonomy" id="195482"/>
    <lineage>
        <taxon>Eukaryota</taxon>
        <taxon>Sar</taxon>
        <taxon>Alveolata</taxon>
        <taxon>Apicomplexa</taxon>
        <taxon>Conoidasida</taxon>
        <taxon>Coccidia</taxon>
        <taxon>Eucoccidiorida</taxon>
        <taxon>Eimeriorina</taxon>
        <taxon>Cryptosporidiidae</taxon>
        <taxon>Cryptosporidium</taxon>
    </lineage>
</organism>
<protein>
    <submittedName>
        <fullName evidence="3">Glycolipid transfer protein</fullName>
    </submittedName>
</protein>
<comment type="caution">
    <text evidence="3">The sequence shown here is derived from an EMBL/GenBank/DDBJ whole genome shotgun (WGS) entry which is preliminary data.</text>
</comment>
<proteinExistence type="predicted"/>